<protein>
    <submittedName>
        <fullName evidence="2">Uncharacterized protein</fullName>
    </submittedName>
</protein>
<feature type="chain" id="PRO_5007862033" evidence="1">
    <location>
        <begin position="19"/>
        <end position="471"/>
    </location>
</feature>
<evidence type="ECO:0000313" key="2">
    <source>
        <dbReference type="EMBL" id="KZV98476.1"/>
    </source>
</evidence>
<dbReference type="InParanoid" id="A0A165LXT8"/>
<dbReference type="Proteomes" id="UP000077266">
    <property type="component" value="Unassembled WGS sequence"/>
</dbReference>
<dbReference type="AlphaFoldDB" id="A0A165LXT8"/>
<keyword evidence="1" id="KW-0732">Signal</keyword>
<accession>A0A165LXT8</accession>
<name>A0A165LXT8_EXIGL</name>
<organism evidence="2 3">
    <name type="scientific">Exidia glandulosa HHB12029</name>
    <dbReference type="NCBI Taxonomy" id="1314781"/>
    <lineage>
        <taxon>Eukaryota</taxon>
        <taxon>Fungi</taxon>
        <taxon>Dikarya</taxon>
        <taxon>Basidiomycota</taxon>
        <taxon>Agaricomycotina</taxon>
        <taxon>Agaricomycetes</taxon>
        <taxon>Auriculariales</taxon>
        <taxon>Exidiaceae</taxon>
        <taxon>Exidia</taxon>
    </lineage>
</organism>
<keyword evidence="3" id="KW-1185">Reference proteome</keyword>
<gene>
    <name evidence="2" type="ORF">EXIGLDRAFT_700993</name>
</gene>
<dbReference type="OrthoDB" id="10660624at2759"/>
<dbReference type="EMBL" id="KV425918">
    <property type="protein sequence ID" value="KZV98476.1"/>
    <property type="molecule type" value="Genomic_DNA"/>
</dbReference>
<feature type="signal peptide" evidence="1">
    <location>
        <begin position="1"/>
        <end position="18"/>
    </location>
</feature>
<evidence type="ECO:0000313" key="3">
    <source>
        <dbReference type="Proteomes" id="UP000077266"/>
    </source>
</evidence>
<evidence type="ECO:0000256" key="1">
    <source>
        <dbReference type="SAM" id="SignalP"/>
    </source>
</evidence>
<reference evidence="2 3" key="1">
    <citation type="journal article" date="2016" name="Mol. Biol. Evol.">
        <title>Comparative Genomics of Early-Diverging Mushroom-Forming Fungi Provides Insights into the Origins of Lignocellulose Decay Capabilities.</title>
        <authorList>
            <person name="Nagy L.G."/>
            <person name="Riley R."/>
            <person name="Tritt A."/>
            <person name="Adam C."/>
            <person name="Daum C."/>
            <person name="Floudas D."/>
            <person name="Sun H."/>
            <person name="Yadav J.S."/>
            <person name="Pangilinan J."/>
            <person name="Larsson K.H."/>
            <person name="Matsuura K."/>
            <person name="Barry K."/>
            <person name="Labutti K."/>
            <person name="Kuo R."/>
            <person name="Ohm R.A."/>
            <person name="Bhattacharya S.S."/>
            <person name="Shirouzu T."/>
            <person name="Yoshinaga Y."/>
            <person name="Martin F.M."/>
            <person name="Grigoriev I.V."/>
            <person name="Hibbett D.S."/>
        </authorList>
    </citation>
    <scope>NUCLEOTIDE SEQUENCE [LARGE SCALE GENOMIC DNA]</scope>
    <source>
        <strain evidence="2 3">HHB12029</strain>
    </source>
</reference>
<sequence length="471" mass="54036">MHAGEHFAAKLCLLFTHSQFFIDDTAWTQTPPTRTQPRSLAQMDDATYDDTAQGSAGNAAAHFAVPAGPGDPEERTIPSDAVADDAERAAAAQEHVSIDVHLARLATVHAASSTINETERVEAVRYVPAGKAAGNYLPLPLGKEGHPYREGWAWGWFQTRRLVRTQCKRHEFVDPTTPLFRRLAIEASRLDICYRSATQREVVCIALCIPELRSALYPTVPEPDILEICRTNATRLPAAIRRQYYVPTANGNVWSEFDVVDVSIYCGLHAARPQPKEGKQTQLRRWNEVLDHFFMEWLPLQTDVSMQPKFQPFPRGGEPYPNELPEDWKERTDMMYTVWGHLLACGFTTRAMRPPGEVWFYMARARRAERDRALLASNCRQQNKDAKQTEVRQWSTQWLVWPPMQYGRAAIRVKVSNAQRELYWHEYEEMFKDMQGRWAMHNEILTGEGLEPDVFYSEDKVCRPWIPLYTP</sequence>
<proteinExistence type="predicted"/>